<evidence type="ECO:0000313" key="1">
    <source>
        <dbReference type="EMBL" id="SVE47821.1"/>
    </source>
</evidence>
<name>A0A383DTI9_9ZZZZ</name>
<feature type="non-terminal residue" evidence="1">
    <location>
        <position position="35"/>
    </location>
</feature>
<sequence length="35" mass="4271">RMTRRFLNRCDTRFQERLLCQNREQGRSTSALLTI</sequence>
<dbReference type="EMBL" id="UINC01220069">
    <property type="protein sequence ID" value="SVE47821.1"/>
    <property type="molecule type" value="Genomic_DNA"/>
</dbReference>
<gene>
    <name evidence="1" type="ORF">METZ01_LOCUS500675</name>
</gene>
<reference evidence="1" key="1">
    <citation type="submission" date="2018-05" db="EMBL/GenBank/DDBJ databases">
        <authorList>
            <person name="Lanie J.A."/>
            <person name="Ng W.-L."/>
            <person name="Kazmierczak K.M."/>
            <person name="Andrzejewski T.M."/>
            <person name="Davidsen T.M."/>
            <person name="Wayne K.J."/>
            <person name="Tettelin H."/>
            <person name="Glass J.I."/>
            <person name="Rusch D."/>
            <person name="Podicherti R."/>
            <person name="Tsui H.-C.T."/>
            <person name="Winkler M.E."/>
        </authorList>
    </citation>
    <scope>NUCLEOTIDE SEQUENCE</scope>
</reference>
<accession>A0A383DTI9</accession>
<protein>
    <submittedName>
        <fullName evidence="1">Uncharacterized protein</fullName>
    </submittedName>
</protein>
<proteinExistence type="predicted"/>
<feature type="non-terminal residue" evidence="1">
    <location>
        <position position="1"/>
    </location>
</feature>
<dbReference type="AlphaFoldDB" id="A0A383DTI9"/>
<organism evidence="1">
    <name type="scientific">marine metagenome</name>
    <dbReference type="NCBI Taxonomy" id="408172"/>
    <lineage>
        <taxon>unclassified sequences</taxon>
        <taxon>metagenomes</taxon>
        <taxon>ecological metagenomes</taxon>
    </lineage>
</organism>